<protein>
    <submittedName>
        <fullName evidence="1">Uncharacterized protein</fullName>
    </submittedName>
</protein>
<name>A0A0G4HNX5_9ALVE</name>
<gene>
    <name evidence="1" type="ORF">Cvel_29633</name>
</gene>
<dbReference type="AlphaFoldDB" id="A0A0G4HNX5"/>
<organism evidence="1">
    <name type="scientific">Chromera velia CCMP2878</name>
    <dbReference type="NCBI Taxonomy" id="1169474"/>
    <lineage>
        <taxon>Eukaryota</taxon>
        <taxon>Sar</taxon>
        <taxon>Alveolata</taxon>
        <taxon>Colpodellida</taxon>
        <taxon>Chromeraceae</taxon>
        <taxon>Chromera</taxon>
    </lineage>
</organism>
<accession>A0A0G4HNX5</accession>
<reference evidence="1" key="1">
    <citation type="submission" date="2014-11" db="EMBL/GenBank/DDBJ databases">
        <authorList>
            <person name="Otto D Thomas"/>
            <person name="Naeem Raeece"/>
        </authorList>
    </citation>
    <scope>NUCLEOTIDE SEQUENCE</scope>
</reference>
<evidence type="ECO:0000313" key="1">
    <source>
        <dbReference type="EMBL" id="CEM45910.1"/>
    </source>
</evidence>
<sequence length="85" mass="9456">MNSPRPAVQDMIRFIPSSPPFRLRVWVDHGLDSRVLGLDGCLPLSLDSTDKTFGVCLSVWISCMETREGGRSSRQEAEGCRAFGR</sequence>
<dbReference type="EMBL" id="CDMZ01003317">
    <property type="protein sequence ID" value="CEM45910.1"/>
    <property type="molecule type" value="Genomic_DNA"/>
</dbReference>
<dbReference type="VEuPathDB" id="CryptoDB:Cvel_29633"/>
<proteinExistence type="predicted"/>